<protein>
    <submittedName>
        <fullName evidence="1">MarR family transcriptional regulator</fullName>
    </submittedName>
</protein>
<reference evidence="1 2" key="1">
    <citation type="submission" date="2020-12" db="EMBL/GenBank/DDBJ databases">
        <title>Draft genome sequence of furan degrading bacterial strain FUR100.</title>
        <authorList>
            <person name="Woiski C."/>
        </authorList>
    </citation>
    <scope>NUCLEOTIDE SEQUENCE [LARGE SCALE GENOMIC DNA]</scope>
    <source>
        <strain evidence="1 2">FUR100</strain>
    </source>
</reference>
<dbReference type="Proteomes" id="UP000627573">
    <property type="component" value="Unassembled WGS sequence"/>
</dbReference>
<accession>A0A8I0ZY38</accession>
<proteinExistence type="predicted"/>
<keyword evidence="2" id="KW-1185">Reference proteome</keyword>
<evidence type="ECO:0000313" key="1">
    <source>
        <dbReference type="EMBL" id="MBH5143532.1"/>
    </source>
</evidence>
<name>A0A8I0ZY38_RHOER</name>
<organism evidence="1 2">
    <name type="scientific">Rhodococcus erythropolis</name>
    <name type="common">Arthrobacter picolinophilus</name>
    <dbReference type="NCBI Taxonomy" id="1833"/>
    <lineage>
        <taxon>Bacteria</taxon>
        <taxon>Bacillati</taxon>
        <taxon>Actinomycetota</taxon>
        <taxon>Actinomycetes</taxon>
        <taxon>Mycobacteriales</taxon>
        <taxon>Nocardiaceae</taxon>
        <taxon>Rhodococcus</taxon>
        <taxon>Rhodococcus erythropolis group</taxon>
    </lineage>
</organism>
<comment type="caution">
    <text evidence="1">The sequence shown here is derived from an EMBL/GenBank/DDBJ whole genome shotgun (WGS) entry which is preliminary data.</text>
</comment>
<sequence>MTTTAQDSFVVLHAIRIKGLATDSVLAAMVGTSVDTLASKLEELAAEGLIIRKEGRMSGSMLTPAGKERHAAQLADAAPTGSAKVAVESFYAAFLPVNGTFKRVCNAWQMRDEQTPNDHVDADYDAGVVEDLAGVHSDIVGMLAPLAIEIERFGLYSTRLSEALERIRGGDRAAFARPMYDSYHDIWMELHQDLLMACGRERGAHDEG</sequence>
<dbReference type="InterPro" id="IPR036390">
    <property type="entry name" value="WH_DNA-bd_sf"/>
</dbReference>
<evidence type="ECO:0000313" key="2">
    <source>
        <dbReference type="Proteomes" id="UP000627573"/>
    </source>
</evidence>
<dbReference type="EMBL" id="JAECSB010000037">
    <property type="protein sequence ID" value="MBH5143532.1"/>
    <property type="molecule type" value="Genomic_DNA"/>
</dbReference>
<gene>
    <name evidence="1" type="ORF">I3517_12985</name>
</gene>
<dbReference type="AlphaFoldDB" id="A0A8I0ZY38"/>
<dbReference type="SUPFAM" id="SSF46785">
    <property type="entry name" value="Winged helix' DNA-binding domain"/>
    <property type="match status" value="1"/>
</dbReference>
<dbReference type="RefSeq" id="WP_019749684.1">
    <property type="nucleotide sequence ID" value="NZ_CP176579.1"/>
</dbReference>